<dbReference type="EMBL" id="KQ416856">
    <property type="protein sequence ID" value="KOF94869.1"/>
    <property type="molecule type" value="Genomic_DNA"/>
</dbReference>
<name>A0A0L8I0B2_OCTBM</name>
<organism evidence="1">
    <name type="scientific">Octopus bimaculoides</name>
    <name type="common">California two-spotted octopus</name>
    <dbReference type="NCBI Taxonomy" id="37653"/>
    <lineage>
        <taxon>Eukaryota</taxon>
        <taxon>Metazoa</taxon>
        <taxon>Spiralia</taxon>
        <taxon>Lophotrochozoa</taxon>
        <taxon>Mollusca</taxon>
        <taxon>Cephalopoda</taxon>
        <taxon>Coleoidea</taxon>
        <taxon>Octopodiformes</taxon>
        <taxon>Octopoda</taxon>
        <taxon>Incirrata</taxon>
        <taxon>Octopodidae</taxon>
        <taxon>Octopus</taxon>
    </lineage>
</organism>
<accession>A0A0L8I0B2</accession>
<proteinExistence type="predicted"/>
<protein>
    <recommendedName>
        <fullName evidence="2">ISXO2-like transposase domain-containing protein</fullName>
    </recommendedName>
</protein>
<dbReference type="AlphaFoldDB" id="A0A0L8I0B2"/>
<evidence type="ECO:0000313" key="1">
    <source>
        <dbReference type="EMBL" id="KOF94869.1"/>
    </source>
</evidence>
<feature type="non-terminal residue" evidence="1">
    <location>
        <position position="1"/>
    </location>
</feature>
<gene>
    <name evidence="1" type="ORF">OCBIM_22000396mg</name>
</gene>
<reference evidence="1" key="1">
    <citation type="submission" date="2015-07" db="EMBL/GenBank/DDBJ databases">
        <title>MeaNS - Measles Nucleotide Surveillance Program.</title>
        <authorList>
            <person name="Tran T."/>
            <person name="Druce J."/>
        </authorList>
    </citation>
    <scope>NUCLEOTIDE SEQUENCE</scope>
    <source>
        <strain evidence="1">UCB-OBI-ISO-001</strain>
        <tissue evidence="1">Gonad</tissue>
    </source>
</reference>
<sequence length="77" mass="8876">GGGGMYVEIDESAFVRRKFNVGYQVKTQWVFGGIELGQRRKCFFLAVQDRSAETLLPYNSTIYTSWNNNNIRFMEGL</sequence>
<evidence type="ECO:0008006" key="2">
    <source>
        <dbReference type="Google" id="ProtNLM"/>
    </source>
</evidence>